<dbReference type="AlphaFoldDB" id="A0A9D4JPU8"/>
<evidence type="ECO:0000313" key="2">
    <source>
        <dbReference type="Proteomes" id="UP000828390"/>
    </source>
</evidence>
<organism evidence="1 2">
    <name type="scientific">Dreissena polymorpha</name>
    <name type="common">Zebra mussel</name>
    <name type="synonym">Mytilus polymorpha</name>
    <dbReference type="NCBI Taxonomy" id="45954"/>
    <lineage>
        <taxon>Eukaryota</taxon>
        <taxon>Metazoa</taxon>
        <taxon>Spiralia</taxon>
        <taxon>Lophotrochozoa</taxon>
        <taxon>Mollusca</taxon>
        <taxon>Bivalvia</taxon>
        <taxon>Autobranchia</taxon>
        <taxon>Heteroconchia</taxon>
        <taxon>Euheterodonta</taxon>
        <taxon>Imparidentia</taxon>
        <taxon>Neoheterodontei</taxon>
        <taxon>Myida</taxon>
        <taxon>Dreissenoidea</taxon>
        <taxon>Dreissenidae</taxon>
        <taxon>Dreissena</taxon>
    </lineage>
</organism>
<accession>A0A9D4JPU8</accession>
<name>A0A9D4JPU8_DREPO</name>
<dbReference type="Proteomes" id="UP000828390">
    <property type="component" value="Unassembled WGS sequence"/>
</dbReference>
<keyword evidence="2" id="KW-1185">Reference proteome</keyword>
<dbReference type="EMBL" id="JAIWYP010000005">
    <property type="protein sequence ID" value="KAH3820115.1"/>
    <property type="molecule type" value="Genomic_DNA"/>
</dbReference>
<gene>
    <name evidence="1" type="ORF">DPMN_121859</name>
</gene>
<comment type="caution">
    <text evidence="1">The sequence shown here is derived from an EMBL/GenBank/DDBJ whole genome shotgun (WGS) entry which is preliminary data.</text>
</comment>
<evidence type="ECO:0000313" key="1">
    <source>
        <dbReference type="EMBL" id="KAH3820115.1"/>
    </source>
</evidence>
<proteinExistence type="predicted"/>
<protein>
    <submittedName>
        <fullName evidence="1">Uncharacterized protein</fullName>
    </submittedName>
</protein>
<reference evidence="1" key="1">
    <citation type="journal article" date="2019" name="bioRxiv">
        <title>The Genome of the Zebra Mussel, Dreissena polymorpha: A Resource for Invasive Species Research.</title>
        <authorList>
            <person name="McCartney M.A."/>
            <person name="Auch B."/>
            <person name="Kono T."/>
            <person name="Mallez S."/>
            <person name="Zhang Y."/>
            <person name="Obille A."/>
            <person name="Becker A."/>
            <person name="Abrahante J.E."/>
            <person name="Garbe J."/>
            <person name="Badalamenti J.P."/>
            <person name="Herman A."/>
            <person name="Mangelson H."/>
            <person name="Liachko I."/>
            <person name="Sullivan S."/>
            <person name="Sone E.D."/>
            <person name="Koren S."/>
            <person name="Silverstein K.A.T."/>
            <person name="Beckman K.B."/>
            <person name="Gohl D.M."/>
        </authorList>
    </citation>
    <scope>NUCLEOTIDE SEQUENCE</scope>
    <source>
        <strain evidence="1">Duluth1</strain>
        <tissue evidence="1">Whole animal</tissue>
    </source>
</reference>
<reference evidence="1" key="2">
    <citation type="submission" date="2020-11" db="EMBL/GenBank/DDBJ databases">
        <authorList>
            <person name="McCartney M.A."/>
            <person name="Auch B."/>
            <person name="Kono T."/>
            <person name="Mallez S."/>
            <person name="Becker A."/>
            <person name="Gohl D.M."/>
            <person name="Silverstein K.A.T."/>
            <person name="Koren S."/>
            <person name="Bechman K.B."/>
            <person name="Herman A."/>
            <person name="Abrahante J.E."/>
            <person name="Garbe J."/>
        </authorList>
    </citation>
    <scope>NUCLEOTIDE SEQUENCE</scope>
    <source>
        <strain evidence="1">Duluth1</strain>
        <tissue evidence="1">Whole animal</tissue>
    </source>
</reference>
<sequence length="86" mass="9733">MPLRQTLLSQEGRFFFHSRLSSPCDRELLTMQPHVTLTSDYPAPVTLTSDYPAPVTSDYPTPVTLTYDYPAHVTLTSDYPARDIDL</sequence>